<dbReference type="SUPFAM" id="SSF52540">
    <property type="entry name" value="P-loop containing nucleoside triphosphate hydrolases"/>
    <property type="match status" value="1"/>
</dbReference>
<protein>
    <submittedName>
        <fullName evidence="1">Cytidylate kinase-like family protein</fullName>
    </submittedName>
</protein>
<dbReference type="RefSeq" id="WP_249284992.1">
    <property type="nucleotide sequence ID" value="NZ_JACRSO010000002.1"/>
</dbReference>
<comment type="caution">
    <text evidence="1">The sequence shown here is derived from an EMBL/GenBank/DDBJ whole genome shotgun (WGS) entry which is preliminary data.</text>
</comment>
<dbReference type="AlphaFoldDB" id="A0A926CYL0"/>
<organism evidence="1 2">
    <name type="scientific">Luoshenia tenuis</name>
    <dbReference type="NCBI Taxonomy" id="2763654"/>
    <lineage>
        <taxon>Bacteria</taxon>
        <taxon>Bacillati</taxon>
        <taxon>Bacillota</taxon>
        <taxon>Clostridia</taxon>
        <taxon>Christensenellales</taxon>
        <taxon>Christensenellaceae</taxon>
        <taxon>Luoshenia</taxon>
    </lineage>
</organism>
<keyword evidence="1" id="KW-0808">Transferase</keyword>
<evidence type="ECO:0000313" key="2">
    <source>
        <dbReference type="Proteomes" id="UP000654279"/>
    </source>
</evidence>
<dbReference type="Proteomes" id="UP000654279">
    <property type="component" value="Unassembled WGS sequence"/>
</dbReference>
<sequence>MHNQVITLAREFGSGGRLIGKRLSELLQIPFYDREVIVEAARKTGLSEDYISEAEQKKSHFIYNLSFSPENLPLSDQVFLAQAEVIRAAAQQGPCVIVGRCADDILREYPGRVSVFIHAPLEQRVRRAREVYHVEAADVKSDVLRRDKQRAAYYNYFTNARWGQLKNYDMALDSSVGIEQAAQLICQLVKFRGDRN</sequence>
<evidence type="ECO:0000313" key="1">
    <source>
        <dbReference type="EMBL" id="MBC8529105.1"/>
    </source>
</evidence>
<keyword evidence="1" id="KW-0418">Kinase</keyword>
<proteinExistence type="predicted"/>
<keyword evidence="2" id="KW-1185">Reference proteome</keyword>
<accession>A0A926CYL0</accession>
<dbReference type="InterPro" id="IPR027417">
    <property type="entry name" value="P-loop_NTPase"/>
</dbReference>
<reference evidence="1" key="1">
    <citation type="submission" date="2020-08" db="EMBL/GenBank/DDBJ databases">
        <title>Genome public.</title>
        <authorList>
            <person name="Liu C."/>
            <person name="Sun Q."/>
        </authorList>
    </citation>
    <scope>NUCLEOTIDE SEQUENCE</scope>
    <source>
        <strain evidence="1">NSJ-44</strain>
    </source>
</reference>
<dbReference type="EMBL" id="JACRSO010000002">
    <property type="protein sequence ID" value="MBC8529105.1"/>
    <property type="molecule type" value="Genomic_DNA"/>
</dbReference>
<dbReference type="Pfam" id="PF13189">
    <property type="entry name" value="Cytidylate_kin2"/>
    <property type="match status" value="1"/>
</dbReference>
<dbReference type="Gene3D" id="3.40.50.300">
    <property type="entry name" value="P-loop containing nucleotide triphosphate hydrolases"/>
    <property type="match status" value="1"/>
</dbReference>
<name>A0A926CYL0_9FIRM</name>
<dbReference type="GO" id="GO:0016301">
    <property type="term" value="F:kinase activity"/>
    <property type="evidence" value="ECO:0007669"/>
    <property type="project" value="UniProtKB-KW"/>
</dbReference>
<gene>
    <name evidence="1" type="ORF">H8699_06660</name>
</gene>